<dbReference type="EMBL" id="VLTL01000339">
    <property type="protein sequence ID" value="KAA0145893.1"/>
    <property type="molecule type" value="Genomic_DNA"/>
</dbReference>
<organism evidence="1 2">
    <name type="scientific">Cafeteria roenbergensis</name>
    <name type="common">Marine flagellate</name>
    <dbReference type="NCBI Taxonomy" id="33653"/>
    <lineage>
        <taxon>Eukaryota</taxon>
        <taxon>Sar</taxon>
        <taxon>Stramenopiles</taxon>
        <taxon>Bigyra</taxon>
        <taxon>Opalozoa</taxon>
        <taxon>Bicosoecida</taxon>
        <taxon>Cafeteriaceae</taxon>
        <taxon>Cafeteria</taxon>
    </lineage>
</organism>
<reference evidence="1 2" key="1">
    <citation type="submission" date="2019-07" db="EMBL/GenBank/DDBJ databases">
        <title>Genomes of Cafeteria roenbergensis.</title>
        <authorList>
            <person name="Fischer M.G."/>
            <person name="Hackl T."/>
            <person name="Roman M."/>
        </authorList>
    </citation>
    <scope>NUCLEOTIDE SEQUENCE [LARGE SCALE GENOMIC DNA]</scope>
    <source>
        <strain evidence="1 2">RCC970-E3</strain>
    </source>
</reference>
<gene>
    <name evidence="1" type="ORF">FNF28_07772</name>
</gene>
<name>A0A5A8BYU6_CAFRO</name>
<accession>A0A5A8BYU6</accession>
<proteinExistence type="predicted"/>
<dbReference type="Proteomes" id="UP000324907">
    <property type="component" value="Unassembled WGS sequence"/>
</dbReference>
<sequence>MPTSLRGSTTVFFNVTLSEEAYRRGVRLFATVRHAGDLLYDWIPGSVGSARALMDYEAPSTTRSQITESMTAEAAAPEGFLLISGMVCVAVIDDDVDSRPILSDEAGLPVGPQSSVVLEDALSIRLMPCGVQEPYFAESVTCDPRYDTLAESGFERSVSIVVEDDDEAAISARVVQGDSAQFTAEDPEPPVPALHEDGSGNTSVLIGVRLTSRPTSPVTVALTDAIKVCRLPSGRQSRNVTLCASDADCASMVDTMTGTATQGECSASWASVVTVTPSSAVVGPSNWSMPDYHYDEEWLLGAPLKPHVFQPDVVFTVSVRQDDIDSAGPLAAPPRTIEALLAAVVLQSEDAHFSAAVVKAGDPAKDIGTLAPTADLAAAWPGAFTSSALAVRVTDDDAAGVLVSATSSSTVAEGVPVVYTIVLSSQPRGAVVVNVEQVAVLAGSRDVAATGAVVVVAEPKQLVFGGANWSTPRNVSVRMLRNFVDEGSPVLNASVKHAVGPATTDAVYSALQAGVEGAPADAAFTVLNDDVAGVVLSFGGVASGQALTLGQAVPVIATISSQPLSPALSIEFMATDQTGAASSLAPARLLFTGAAAELQTAFGDVGASSLSAVRQGLGGSITVLSDRNAWTQSTIVGFVAPAAVTAGLRLSAVVTPVGGADAQYDGITRWLNVSLSQSVVPDAPTGALLYTASGIVPSVEEASGAAATPVAEVLVNVAAIPSGCLSGAPATEVSDTTVSVFLADGHCRCDGVDRFDLPCSTGSSASEHSLVFGSCGGCSSTASPAKEQCVPGKQLRLEAGGLVSEDAALSGNTAGVAPLDLSAASSGVGVIRVSAVDDDADEGRVHMSGLSLVVVTGDSCGEMGQAFPARAVSSIAVRVTDNDLAGLRTQVSNSEAAEGGAGATYTLRLSAAPEAAVVVVPAVTLAASGVALPPGQAVLQNASGHSITSIVLDADNWEAGVSVTVLIGDDDIDMGSSFDVTVVHALESADPRFTGDALTQTDVTVTVSDNDVAAVTMQLLSSDRTPVATDAGLLLIEGDANASAGFIRVSLATAPSVSQASIQLRLSASAAIFVRSLSGVPTVATAVSVALAPGQRSIDVPIANLNDDVDEADEPSVQVTVAADPSALAPEYASLADSQLAQPLSLVDDDVFAVLAAFESASNIGASAGPAAAKVFRPGGEVAEQPAYTSDAGDEVTEGASGSAAVALVFVKLQAAPPVGQSVHVRLSTGGNPRLAAIAGADALAAGGSTTGAAMFNAGNWNVPQAIAIASDDDSRALRRGTSEFSSSDPSGTFEMVRVQLSVDPELSTADRYVDDPAGTVAAVVKRNDDDRNTVLLLGIDGSPLPSADAEGSVAASLTEGTSDSATEVLVALAAQPLGAGGITVTLAALSSRVRAVPSTVTLTADNWQAGESVRVEAADDALSQPDRDNVILVAEATAGEDFELFASATSSVDVYDDDSAVPMINGAMPGDVLSTSLLEGTTTAFNLTMGAAFPGSAPIFAVVSAFAADGGAGVSVSPTTSFLTFTASGDAGAQGVLVSAEDDQMAGEGSASICVLLFASEAAAFGSNPNQQCFTVTVRDDSDVAGLSAAAVEDTFASATAAVAGNILAGGSLVATETIPGLLSVRLTSMPRGVVSLSLAVRSATESVVGGDPVAIAESGIALSPDSVTFTPNNWDVPVFVEATSTSDGVVGAVRSAQIAASVAAPRDPEYDSLPELSASLRVDDVDGLESSAPVVRAVSGQAATLVDAASGVVTVVAAEGSSVVVGVRLAARPMVGVEVVLTASNTETDTVSHSLPAAGLVFGRDSWQTEQTFTVTVANDDVARDYVAALVVTATARGVGSGANVDVSGLILAGSKPTGDVTVTLAKGSDAGCDAVSISPATVTFTTTDGPAAAAKVVTVTPSGTTAATCGITALVTASDASEFAVGSAARLGSTAGPSTSATGITVSVISSGLTTSASTIRLTEGGAAGSYTVGLVSSDVGGSVALTATPSSGVGLASPYANLVLTGDASFALSSAALTRAVQFAAANDDRAFALRVVTVSHAFTPEGAAASTMEVTVLAEDFEDAPGVFVTAADGASSVVVDELASGATASLSVRLGSMPGAAVTVSLVELVGAQEATGADAALSFSPASVVIQPADWNTAVSVTVSGAGSDAALGDRARTIAVRTTSTDDSPSIAVEDDDMPSVALVSATGSAQQIAEGGSEPASFSVSIGAAPFVTGSAGSGAGSVTLQLEASTGYCSSVDDGVIAGGEVDVQAAFRLVADFTSACFDATDCASAAGATTQCVTGLLPHPTIARRFSATDNDVIGLVSRVANSEVAPGTPMMLAEAEFGESDAEGAFFVELSSQPRAAVLCSVAAPADQLTVFPDVLVFDERSWEDVMLIEVSAVDDEIAEARPHAANVTLACESADPAYNGSPPPCE</sequence>
<evidence type="ECO:0000313" key="2">
    <source>
        <dbReference type="Proteomes" id="UP000324907"/>
    </source>
</evidence>
<protein>
    <recommendedName>
        <fullName evidence="3">PKD/REJ-like domain-containing protein</fullName>
    </recommendedName>
</protein>
<comment type="caution">
    <text evidence="1">The sequence shown here is derived from an EMBL/GenBank/DDBJ whole genome shotgun (WGS) entry which is preliminary data.</text>
</comment>
<evidence type="ECO:0000313" key="1">
    <source>
        <dbReference type="EMBL" id="KAA0145893.1"/>
    </source>
</evidence>
<evidence type="ECO:0008006" key="3">
    <source>
        <dbReference type="Google" id="ProtNLM"/>
    </source>
</evidence>